<dbReference type="SUPFAM" id="SSF52540">
    <property type="entry name" value="P-loop containing nucleoside triphosphate hydrolases"/>
    <property type="match status" value="1"/>
</dbReference>
<evidence type="ECO:0000259" key="1">
    <source>
        <dbReference type="PROSITE" id="PS51192"/>
    </source>
</evidence>
<dbReference type="SMART" id="SM00487">
    <property type="entry name" value="DEXDc"/>
    <property type="match status" value="1"/>
</dbReference>
<feature type="domain" description="Helicase C-terminal" evidence="2">
    <location>
        <begin position="236"/>
        <end position="386"/>
    </location>
</feature>
<dbReference type="PANTHER" id="PTHR47396:SF1">
    <property type="entry name" value="ATP-DEPENDENT HELICASE IRC3-RELATED"/>
    <property type="match status" value="1"/>
</dbReference>
<dbReference type="PROSITE" id="PS51194">
    <property type="entry name" value="HELICASE_CTER"/>
    <property type="match status" value="1"/>
</dbReference>
<keyword evidence="3" id="KW-0347">Helicase</keyword>
<dbReference type="Pfam" id="PF00271">
    <property type="entry name" value="Helicase_C"/>
    <property type="match status" value="1"/>
</dbReference>
<dbReference type="InterPro" id="IPR001650">
    <property type="entry name" value="Helicase_C-like"/>
</dbReference>
<keyword evidence="4" id="KW-1185">Reference proteome</keyword>
<feature type="domain" description="Helicase ATP-binding" evidence="1">
    <location>
        <begin position="18"/>
        <end position="178"/>
    </location>
</feature>
<dbReference type="InterPro" id="IPR050742">
    <property type="entry name" value="Helicase_Restrict-Modif_Enz"/>
</dbReference>
<proteinExistence type="predicted"/>
<dbReference type="InterPro" id="IPR006935">
    <property type="entry name" value="Helicase/UvrB_N"/>
</dbReference>
<dbReference type="InterPro" id="IPR027417">
    <property type="entry name" value="P-loop_NTPase"/>
</dbReference>
<dbReference type="Gene3D" id="3.40.50.300">
    <property type="entry name" value="P-loop containing nucleotide triphosphate hydrolases"/>
    <property type="match status" value="2"/>
</dbReference>
<dbReference type="GO" id="GO:0004386">
    <property type="term" value="F:helicase activity"/>
    <property type="evidence" value="ECO:0007669"/>
    <property type="project" value="UniProtKB-KW"/>
</dbReference>
<dbReference type="InterPro" id="IPR014001">
    <property type="entry name" value="Helicase_ATP-bd"/>
</dbReference>
<reference evidence="3 4" key="1">
    <citation type="submission" date="2018-12" db="EMBL/GenBank/DDBJ databases">
        <title>Persistence of Moraxella catarrhalis in Chronic Obstructive Pulmonary Disease and Regulation of the Hag/MID Adhesin.</title>
        <authorList>
            <person name="Murphy T."/>
            <person name="Zhao X."/>
            <person name="Vyas G."/>
            <person name="Aluvathingal J."/>
            <person name="Nadendla S."/>
            <person name="Tallon L."/>
            <person name="Tettelin H."/>
        </authorList>
    </citation>
    <scope>NUCLEOTIDE SEQUENCE [LARGE SCALE GENOMIC DNA]</scope>
    <source>
        <strain evidence="3 4">173P27B1</strain>
    </source>
</reference>
<dbReference type="RefSeq" id="WP_065249138.1">
    <property type="nucleotide sequence ID" value="NZ_JAABKV010000009.1"/>
</dbReference>
<comment type="caution">
    <text evidence="3">The sequence shown here is derived from an EMBL/GenBank/DDBJ whole genome shotgun (WGS) entry which is preliminary data.</text>
</comment>
<evidence type="ECO:0000313" key="3">
    <source>
        <dbReference type="EMBL" id="RUO17459.1"/>
    </source>
</evidence>
<accession>A0ABY0BM38</accession>
<evidence type="ECO:0000313" key="4">
    <source>
        <dbReference type="Proteomes" id="UP000268436"/>
    </source>
</evidence>
<dbReference type="PROSITE" id="PS51192">
    <property type="entry name" value="HELICASE_ATP_BIND_1"/>
    <property type="match status" value="1"/>
</dbReference>
<dbReference type="EMBL" id="RYER01000004">
    <property type="protein sequence ID" value="RUO17459.1"/>
    <property type="molecule type" value="Genomic_DNA"/>
</dbReference>
<dbReference type="PANTHER" id="PTHR47396">
    <property type="entry name" value="TYPE I RESTRICTION ENZYME ECOKI R PROTEIN"/>
    <property type="match status" value="1"/>
</dbReference>
<dbReference type="SMART" id="SM00490">
    <property type="entry name" value="HELICc"/>
    <property type="match status" value="1"/>
</dbReference>
<keyword evidence="3" id="KW-0067">ATP-binding</keyword>
<organism evidence="3 4">
    <name type="scientific">Moraxella catarrhalis</name>
    <name type="common">Branhamella catarrhalis</name>
    <dbReference type="NCBI Taxonomy" id="480"/>
    <lineage>
        <taxon>Bacteria</taxon>
        <taxon>Pseudomonadati</taxon>
        <taxon>Pseudomonadota</taxon>
        <taxon>Gammaproteobacteria</taxon>
        <taxon>Moraxellales</taxon>
        <taxon>Moraxellaceae</taxon>
        <taxon>Moraxella</taxon>
    </lineage>
</organism>
<gene>
    <name evidence="3" type="ORF">EJK54_1955</name>
</gene>
<keyword evidence="3" id="KW-0547">Nucleotide-binding</keyword>
<keyword evidence="3" id="KW-0378">Hydrolase</keyword>
<sequence>MYKLRDYQARVKHELYAWFGKHQKGFPIIDACVGAGKSIIIADLCKDMIEKAPDTRIIMCVASRELCEQNMQKLLAIWPDAPAGICSAALGSKDTDSQIIFATIGTLARRVDELGTVDVMIIDECHNINTANTGMYRKMIETLQDTTSPHMAVIGFTGTPFRGNGVWLWQGKDPIFEGVASRVTMDELLKLGYLAPLVVEPMEAKIDTADVKITAGDYNSKQLSELLDNKDLARACVDDLYIRGQGRKKWLIFCHSIEHANLVLNEVRSFDVTAEMVIGETPSDSREKILKAYKLPHDHSDAINILVNVGVLTTGFDAPMIDLIALLRPTKSPVLYVQMAGRGMRIAEGKTNCLWLDYTSTTYELGPVNTIRGRNASQKGETAKGEPCKHCSNCGEKNPVYMSECLSCGEPFSPNQSEKAVGNQSGNAEIIDDGNAKWANVTGLGYVRHTSRKSGKSTLRVDYYTDLQIHPISEYICIEHEGYAFDKAYRWWREHNLGPVPTSIDDALHLLHASNLNRPAKIEVKRDGKFWKVIGREFGKVSEIYSLPPIKAQPLDDMPF</sequence>
<name>A0ABY0BM38_MORCA</name>
<dbReference type="Pfam" id="PF04851">
    <property type="entry name" value="ResIII"/>
    <property type="match status" value="1"/>
</dbReference>
<protein>
    <submittedName>
        <fullName evidence="3">DEAD/DEAH box helicase family protein</fullName>
    </submittedName>
</protein>
<evidence type="ECO:0000259" key="2">
    <source>
        <dbReference type="PROSITE" id="PS51194"/>
    </source>
</evidence>
<dbReference type="Proteomes" id="UP000268436">
    <property type="component" value="Unassembled WGS sequence"/>
</dbReference>